<feature type="compositionally biased region" description="Basic and acidic residues" evidence="3">
    <location>
        <begin position="30"/>
        <end position="42"/>
    </location>
</feature>
<comment type="domain">
    <text evidence="2">The jas domain is required for interaction with COI1.</text>
</comment>
<protein>
    <recommendedName>
        <fullName evidence="2">Protein TIFY</fullName>
    </recommendedName>
    <alternativeName>
        <fullName evidence="2">Jasmonate ZIM domain-containing protein</fullName>
    </alternativeName>
</protein>
<evidence type="ECO:0000313" key="5">
    <source>
        <dbReference type="Proteomes" id="UP000790787"/>
    </source>
</evidence>
<dbReference type="Proteomes" id="UP000790787">
    <property type="component" value="Chromosome 5"/>
</dbReference>
<feature type="region of interest" description="Disordered" evidence="3">
    <location>
        <begin position="76"/>
        <end position="106"/>
    </location>
</feature>
<evidence type="ECO:0000259" key="4">
    <source>
        <dbReference type="PROSITE" id="PS51320"/>
    </source>
</evidence>
<reference evidence="6" key="2">
    <citation type="submission" date="2025-08" db="UniProtKB">
        <authorList>
            <consortium name="RefSeq"/>
        </authorList>
    </citation>
    <scope>IDENTIFICATION</scope>
    <source>
        <tissue evidence="6">Leaf</tissue>
    </source>
</reference>
<evidence type="ECO:0000256" key="1">
    <source>
        <dbReference type="ARBA" id="ARBA00008614"/>
    </source>
</evidence>
<accession>A0A1S3XWL6</accession>
<keyword evidence="5" id="KW-1185">Reference proteome</keyword>
<sequence>MRRNCNLELRLMPPSFSFSPKNCTTPYFSTDREDKESTEEKQPQQLTIFYNGKFVVSDATELQAKAIIYLASREMEEKTKIRSPISESSSPISEPSSPFLQSPASDLSMKRSLQRFLQKRKNRIQATSPYHH</sequence>
<evidence type="ECO:0000256" key="3">
    <source>
        <dbReference type="SAM" id="MobiDB-lite"/>
    </source>
</evidence>
<dbReference type="RefSeq" id="XP_016444270.1">
    <property type="nucleotide sequence ID" value="XM_016588784.1"/>
</dbReference>
<proteinExistence type="inferred from homology"/>
<dbReference type="InterPro" id="IPR018467">
    <property type="entry name" value="CCT_CS"/>
</dbReference>
<keyword evidence="2" id="KW-0539">Nucleus</keyword>
<reference evidence="5" key="1">
    <citation type="journal article" date="2014" name="Nat. Commun.">
        <title>The tobacco genome sequence and its comparison with those of tomato and potato.</title>
        <authorList>
            <person name="Sierro N."/>
            <person name="Battey J.N."/>
            <person name="Ouadi S."/>
            <person name="Bakaher N."/>
            <person name="Bovet L."/>
            <person name="Willig A."/>
            <person name="Goepfert S."/>
            <person name="Peitsch M.C."/>
            <person name="Ivanov N.V."/>
        </authorList>
    </citation>
    <scope>NUCLEOTIDE SEQUENCE [LARGE SCALE GENOMIC DNA]</scope>
</reference>
<comment type="subcellular location">
    <subcellularLocation>
        <location evidence="2">Nucleus</location>
    </subcellularLocation>
</comment>
<dbReference type="OrthoDB" id="782771at2759"/>
<dbReference type="GO" id="GO:0005634">
    <property type="term" value="C:nucleus"/>
    <property type="evidence" value="ECO:0000318"/>
    <property type="project" value="GO_Central"/>
</dbReference>
<dbReference type="OMA" id="FYNGHIC"/>
<name>A0A1S3XWL6_TOBAC</name>
<dbReference type="PANTHER" id="PTHR33077">
    <property type="entry name" value="PROTEIN TIFY 4A-RELATED-RELATED"/>
    <property type="match status" value="1"/>
</dbReference>
<dbReference type="GO" id="GO:2000022">
    <property type="term" value="P:regulation of jasmonic acid mediated signaling pathway"/>
    <property type="evidence" value="ECO:0000318"/>
    <property type="project" value="GO_Central"/>
</dbReference>
<comment type="function">
    <text evidence="2">Repressor of jasmonate responses.</text>
</comment>
<dbReference type="PROSITE" id="PS51320">
    <property type="entry name" value="TIFY"/>
    <property type="match status" value="1"/>
</dbReference>
<dbReference type="SMART" id="SM00979">
    <property type="entry name" value="TIFY"/>
    <property type="match status" value="1"/>
</dbReference>
<gene>
    <name evidence="6" type="primary">LOC107769557</name>
</gene>
<keyword evidence="2" id="KW-1184">Jasmonic acid signaling pathway</keyword>
<dbReference type="Pfam" id="PF06200">
    <property type="entry name" value="tify"/>
    <property type="match status" value="1"/>
</dbReference>
<evidence type="ECO:0000313" key="6">
    <source>
        <dbReference type="RefSeq" id="XP_016444270.1"/>
    </source>
</evidence>
<dbReference type="InterPro" id="IPR010399">
    <property type="entry name" value="Tify_dom"/>
</dbReference>
<dbReference type="GO" id="GO:0031347">
    <property type="term" value="P:regulation of defense response"/>
    <property type="evidence" value="ECO:0000318"/>
    <property type="project" value="GO_Central"/>
</dbReference>
<comment type="similarity">
    <text evidence="1 2">Belongs to the TIFY/JAZ family.</text>
</comment>
<feature type="region of interest" description="Disordered" evidence="3">
    <location>
        <begin position="22"/>
        <end position="42"/>
    </location>
</feature>
<dbReference type="STRING" id="4097.A0A1S3XWL6"/>
<feature type="domain" description="Tify" evidence="4">
    <location>
        <begin position="39"/>
        <end position="73"/>
    </location>
</feature>
<dbReference type="PaxDb" id="4097-A0A1S3XWL6"/>
<dbReference type="GO" id="GO:0009611">
    <property type="term" value="P:response to wounding"/>
    <property type="evidence" value="ECO:0000318"/>
    <property type="project" value="GO_Central"/>
</dbReference>
<dbReference type="GeneID" id="107769557"/>
<organism evidence="5 6">
    <name type="scientific">Nicotiana tabacum</name>
    <name type="common">Common tobacco</name>
    <dbReference type="NCBI Taxonomy" id="4097"/>
    <lineage>
        <taxon>Eukaryota</taxon>
        <taxon>Viridiplantae</taxon>
        <taxon>Streptophyta</taxon>
        <taxon>Embryophyta</taxon>
        <taxon>Tracheophyta</taxon>
        <taxon>Spermatophyta</taxon>
        <taxon>Magnoliopsida</taxon>
        <taxon>eudicotyledons</taxon>
        <taxon>Gunneridae</taxon>
        <taxon>Pentapetalae</taxon>
        <taxon>asterids</taxon>
        <taxon>lamiids</taxon>
        <taxon>Solanales</taxon>
        <taxon>Solanaceae</taxon>
        <taxon>Nicotianoideae</taxon>
        <taxon>Nicotianeae</taxon>
        <taxon>Nicotiana</taxon>
    </lineage>
</organism>
<dbReference type="Pfam" id="PF09425">
    <property type="entry name" value="Jas_motif"/>
    <property type="match status" value="1"/>
</dbReference>
<feature type="compositionally biased region" description="Low complexity" evidence="3">
    <location>
        <begin position="83"/>
        <end position="98"/>
    </location>
</feature>
<dbReference type="AlphaFoldDB" id="A0A1S3XWL6"/>
<dbReference type="PANTHER" id="PTHR33077:SF17">
    <property type="entry name" value="PROTEIN TIFY 5B"/>
    <property type="match status" value="1"/>
</dbReference>
<dbReference type="InterPro" id="IPR040390">
    <property type="entry name" value="TIFY/JAZ"/>
</dbReference>
<dbReference type="RefSeq" id="XP_016444270.1">
    <property type="nucleotide sequence ID" value="XM_016588784.2"/>
</dbReference>
<evidence type="ECO:0000256" key="2">
    <source>
        <dbReference type="RuleBase" id="RU369065"/>
    </source>
</evidence>
<dbReference type="KEGG" id="nta:107769557"/>